<gene>
    <name evidence="1" type="ORF">C5B42_01710</name>
</gene>
<organism evidence="1 2">
    <name type="scientific">Candidatus Cerribacteria bacterium 'Amazon FNV 2010 28 9'</name>
    <dbReference type="NCBI Taxonomy" id="2081795"/>
    <lineage>
        <taxon>Bacteria</taxon>
        <taxon>Candidatus Cerribacteria</taxon>
    </lineage>
</organism>
<dbReference type="Pfam" id="PF13483">
    <property type="entry name" value="Lactamase_B_3"/>
    <property type="match status" value="1"/>
</dbReference>
<accession>A0A317JTL4</accession>
<dbReference type="PANTHER" id="PTHR42967:SF1">
    <property type="entry name" value="MBL FOLD METALLO-HYDROLASE"/>
    <property type="match status" value="1"/>
</dbReference>
<dbReference type="PANTHER" id="PTHR42967">
    <property type="entry name" value="METAL DEPENDENT HYDROLASE"/>
    <property type="match status" value="1"/>
</dbReference>
<protein>
    <submittedName>
        <fullName evidence="1">Lactamase</fullName>
    </submittedName>
</protein>
<dbReference type="InterPro" id="IPR036866">
    <property type="entry name" value="RibonucZ/Hydroxyglut_hydro"/>
</dbReference>
<dbReference type="EMBL" id="PSRQ01000022">
    <property type="protein sequence ID" value="PWU23859.1"/>
    <property type="molecule type" value="Genomic_DNA"/>
</dbReference>
<proteinExistence type="predicted"/>
<name>A0A317JTL4_9BACT</name>
<sequence>MEITYLGHSAFKLKGKQGTVITDPYPTDIGLSMGSVSADIVTISHQHADHNAVKHVSGTARREKPWVADSAGEYEVSGISVFGYQSFHDEKQGEERGRNIIYSIIIDGVNVVHLGDLGHNLSQEMIEKLGNVDVLLCPVGGKFTIDPKVATEVIQAIEPYFVIPMHYKTAKHGSHFAQLATLEDFEKVYGVHADPVKSLNVTSATMPEQTTLVVLEN</sequence>
<dbReference type="Proteomes" id="UP000246104">
    <property type="component" value="Unassembled WGS sequence"/>
</dbReference>
<evidence type="ECO:0000313" key="1">
    <source>
        <dbReference type="EMBL" id="PWU23859.1"/>
    </source>
</evidence>
<dbReference type="Gene3D" id="3.60.15.10">
    <property type="entry name" value="Ribonuclease Z/Hydroxyacylglutathione hydrolase-like"/>
    <property type="match status" value="1"/>
</dbReference>
<evidence type="ECO:0000313" key="2">
    <source>
        <dbReference type="Proteomes" id="UP000246104"/>
    </source>
</evidence>
<reference evidence="1 2" key="1">
    <citation type="submission" date="2018-02" db="EMBL/GenBank/DDBJ databases">
        <title>Genomic Reconstructions from Amazon Rainforest and Pasture Soil Reveal Novel Insights into the Physiology of Candidate Phyla in Tropical Sites.</title>
        <authorList>
            <person name="Kroeger M.E."/>
            <person name="Delmont T."/>
            <person name="Eren A.M."/>
            <person name="Guo J."/>
            <person name="Meyer K.M."/>
            <person name="Khan K."/>
            <person name="Rodrigues J.L.M."/>
            <person name="Bohannan B.J.M."/>
            <person name="Tringe S."/>
            <person name="Borges C.D."/>
            <person name="Tiedje J."/>
            <person name="Tsai S.M."/>
            <person name="Nusslein K."/>
        </authorList>
    </citation>
    <scope>NUCLEOTIDE SEQUENCE [LARGE SCALE GENOMIC DNA]</scope>
    <source>
        <strain evidence="1">Amazon FNV 2010 28 9</strain>
    </source>
</reference>
<dbReference type="AlphaFoldDB" id="A0A317JTL4"/>
<comment type="caution">
    <text evidence="1">The sequence shown here is derived from an EMBL/GenBank/DDBJ whole genome shotgun (WGS) entry which is preliminary data.</text>
</comment>
<dbReference type="SUPFAM" id="SSF56281">
    <property type="entry name" value="Metallo-hydrolase/oxidoreductase"/>
    <property type="match status" value="1"/>
</dbReference>